<reference evidence="2 3" key="1">
    <citation type="submission" date="2018-02" db="EMBL/GenBank/DDBJ databases">
        <title>Genomic Encyclopedia of Archaeal and Bacterial Type Strains, Phase II (KMG-II): from individual species to whole genera.</title>
        <authorList>
            <person name="Goeker M."/>
        </authorList>
    </citation>
    <scope>NUCLEOTIDE SEQUENCE [LARGE SCALE GENOMIC DNA]</scope>
    <source>
        <strain evidence="2 3">DSM 22857</strain>
    </source>
</reference>
<dbReference type="OrthoDB" id="3218228at2"/>
<feature type="domain" description="DNA primase/polymerase bifunctional N-terminal" evidence="1">
    <location>
        <begin position="27"/>
        <end position="188"/>
    </location>
</feature>
<gene>
    <name evidence="2" type="ORF">CLV92_108125</name>
</gene>
<dbReference type="EMBL" id="PTJD01000008">
    <property type="protein sequence ID" value="PPK94223.1"/>
    <property type="molecule type" value="Genomic_DNA"/>
</dbReference>
<evidence type="ECO:0000259" key="1">
    <source>
        <dbReference type="SMART" id="SM00943"/>
    </source>
</evidence>
<accession>A0A2S6IJ24</accession>
<dbReference type="CDD" id="cd04859">
    <property type="entry name" value="Prim_Pol"/>
    <property type="match status" value="1"/>
</dbReference>
<dbReference type="SUPFAM" id="SSF56747">
    <property type="entry name" value="Prim-pol domain"/>
    <property type="match status" value="1"/>
</dbReference>
<dbReference type="SMART" id="SM00943">
    <property type="entry name" value="Prim-Pol"/>
    <property type="match status" value="1"/>
</dbReference>
<evidence type="ECO:0000313" key="2">
    <source>
        <dbReference type="EMBL" id="PPK94223.1"/>
    </source>
</evidence>
<evidence type="ECO:0000313" key="3">
    <source>
        <dbReference type="Proteomes" id="UP000239485"/>
    </source>
</evidence>
<dbReference type="InterPro" id="IPR015330">
    <property type="entry name" value="DNA_primase/pol_bifunc_N"/>
</dbReference>
<comment type="caution">
    <text evidence="2">The sequence shown here is derived from an EMBL/GenBank/DDBJ whole genome shotgun (WGS) entry which is preliminary data.</text>
</comment>
<proteinExistence type="predicted"/>
<dbReference type="Proteomes" id="UP000239485">
    <property type="component" value="Unassembled WGS sequence"/>
</dbReference>
<sequence length="309" mass="33181">MVQPSENPAATNRAETYPAPAALLAAARSCVRRGWHVFPLLPGTKVPSVCGWESKATLDPDMLITWWSRIPFNIGIATGPSGLLVVDLDVPKEGEDPDCSGERELRHLAHEAGHEVPDTFTVLTGRGGFHRYHLVPQRQELRNSAGRLAPHIDTRAAGGYVLAPGSAVNGNPYVVLDRRPPVPLPAWLSERLRPAPLPVNQPTAIRLRPGVVSRRQAAYLRSAIAREVRRVEEAPCGQRNRALFVAAIALGQLVAGGAVSDAYVREVLDQAAAVHVGRDGFTAAEAHRTITSGLRVGARRPRSLPGAAA</sequence>
<protein>
    <submittedName>
        <fullName evidence="2">Bifunctional DNA primase/polymerase-like protein</fullName>
    </submittedName>
</protein>
<dbReference type="Pfam" id="PF09250">
    <property type="entry name" value="Prim-Pol"/>
    <property type="match status" value="1"/>
</dbReference>
<name>A0A2S6IJ24_9ACTN</name>
<dbReference type="RefSeq" id="WP_104433244.1">
    <property type="nucleotide sequence ID" value="NZ_PTJD01000008.1"/>
</dbReference>
<dbReference type="AlphaFoldDB" id="A0A2S6IJ24"/>
<organism evidence="2 3">
    <name type="scientific">Kineococcus xinjiangensis</name>
    <dbReference type="NCBI Taxonomy" id="512762"/>
    <lineage>
        <taxon>Bacteria</taxon>
        <taxon>Bacillati</taxon>
        <taxon>Actinomycetota</taxon>
        <taxon>Actinomycetes</taxon>
        <taxon>Kineosporiales</taxon>
        <taxon>Kineosporiaceae</taxon>
        <taxon>Kineococcus</taxon>
    </lineage>
</organism>
<keyword evidence="3" id="KW-1185">Reference proteome</keyword>